<dbReference type="GO" id="GO:0005886">
    <property type="term" value="C:plasma membrane"/>
    <property type="evidence" value="ECO:0007669"/>
    <property type="project" value="UniProtKB-SubCell"/>
</dbReference>
<evidence type="ECO:0000256" key="5">
    <source>
        <dbReference type="ARBA" id="ARBA00022692"/>
    </source>
</evidence>
<feature type="transmembrane region" description="Helical" evidence="8">
    <location>
        <begin position="7"/>
        <end position="33"/>
    </location>
</feature>
<dbReference type="AlphaFoldDB" id="A0A5K8AM74"/>
<dbReference type="InterPro" id="IPR035906">
    <property type="entry name" value="MetI-like_sf"/>
</dbReference>
<feature type="transmembrane region" description="Helical" evidence="8">
    <location>
        <begin position="421"/>
        <end position="441"/>
    </location>
</feature>
<feature type="transmembrane region" description="Helical" evidence="8">
    <location>
        <begin position="242"/>
        <end position="268"/>
    </location>
</feature>
<dbReference type="InterPro" id="IPR000515">
    <property type="entry name" value="MetI-like"/>
</dbReference>
<evidence type="ECO:0000256" key="2">
    <source>
        <dbReference type="ARBA" id="ARBA00022448"/>
    </source>
</evidence>
<feature type="transmembrane region" description="Helical" evidence="8">
    <location>
        <begin position="53"/>
        <end position="84"/>
    </location>
</feature>
<keyword evidence="7 8" id="KW-0472">Membrane</keyword>
<evidence type="ECO:0000256" key="3">
    <source>
        <dbReference type="ARBA" id="ARBA00022475"/>
    </source>
</evidence>
<keyword evidence="4" id="KW-0997">Cell inner membrane</keyword>
<evidence type="ECO:0000313" key="10">
    <source>
        <dbReference type="EMBL" id="BBO92920.1"/>
    </source>
</evidence>
<feature type="transmembrane region" description="Helical" evidence="8">
    <location>
        <begin position="390"/>
        <end position="409"/>
    </location>
</feature>
<proteinExistence type="inferred from homology"/>
<dbReference type="PROSITE" id="PS50928">
    <property type="entry name" value="ABC_TM1"/>
    <property type="match status" value="2"/>
</dbReference>
<dbReference type="PANTHER" id="PTHR43357:SF4">
    <property type="entry name" value="INNER MEMBRANE ABC TRANSPORTER PERMEASE PROTEIN YDCV"/>
    <property type="match status" value="1"/>
</dbReference>
<feature type="transmembrane region" description="Helical" evidence="8">
    <location>
        <begin position="96"/>
        <end position="117"/>
    </location>
</feature>
<dbReference type="EMBL" id="AP021879">
    <property type="protein sequence ID" value="BBO92920.1"/>
    <property type="molecule type" value="Genomic_DNA"/>
</dbReference>
<keyword evidence="3" id="KW-1003">Cell membrane</keyword>
<dbReference type="PANTHER" id="PTHR43357">
    <property type="entry name" value="INNER MEMBRANE ABC TRANSPORTER PERMEASE PROTEIN YDCV"/>
    <property type="match status" value="1"/>
</dbReference>
<evidence type="ECO:0000313" key="11">
    <source>
        <dbReference type="Proteomes" id="UP000422108"/>
    </source>
</evidence>
<accession>A0A5K8AM74</accession>
<dbReference type="RefSeq" id="WP_197743440.1">
    <property type="nucleotide sequence ID" value="NZ_AP021879.1"/>
</dbReference>
<keyword evidence="11" id="KW-1185">Reference proteome</keyword>
<feature type="transmembrane region" description="Helical" evidence="8">
    <location>
        <begin position="144"/>
        <end position="168"/>
    </location>
</feature>
<dbReference type="Pfam" id="PF00528">
    <property type="entry name" value="BPD_transp_1"/>
    <property type="match status" value="2"/>
</dbReference>
<evidence type="ECO:0000256" key="4">
    <source>
        <dbReference type="ARBA" id="ARBA00022519"/>
    </source>
</evidence>
<sequence length="554" mass="60247">MKHRLRLLLALPPLIFLGVFYFYPLASILITSFTPENGAWAPGGLRRLVDSGYYAGVLWFTTWQAALSTLLTLLVALPGAYVFARFDFRGKALIQSLTAVPFVLPTVVTAAAFKALLGPGGLANQALMALFQLNRPPIRIDHTVWFFLLAHVFYNYTVVLRIVGGFWARLSGEPADAARMLGASGQKVFFTITLPLIMPAITAAAMLVFVFCFTSFGVVLILGGPRLATVEVEIYRQAVHLFNLPMAAALSMVQIVFTFALMGLYTWFERRSAVSLMPQAATGGLRRPHTRRERLVIGGNLTVMLLLLGTPLLALCLGSVLTEAGPALTYYRSLLGNPTGSIMFVSPLAAMGNSLGFALAATLIALFIGWFSAAFLAGARHRAAGIIDPLFMLPLSTSAVTLGFGFIIALDEPPLNLRTALLLPAVAHALVAFPFVIRSLLPAWRSIPRHLREAATMLGASPFRVWRHVDWPILRRALWVGAIFAFAISMGEFGATVFVARPRTPTLPLAIYRYLNQPGALNIGRAMAMSCLLMLTTSAGFLVIEKFRSIGGEF</sequence>
<feature type="transmembrane region" description="Helical" evidence="8">
    <location>
        <begin position="189"/>
        <end position="222"/>
    </location>
</feature>
<comment type="similarity">
    <text evidence="8">Belongs to the binding-protein-dependent transport system permease family.</text>
</comment>
<feature type="transmembrane region" description="Helical" evidence="8">
    <location>
        <begin position="520"/>
        <end position="544"/>
    </location>
</feature>
<protein>
    <submittedName>
        <fullName evidence="10">Iron ABC transporter permease</fullName>
    </submittedName>
</protein>
<dbReference type="SUPFAM" id="SSF161098">
    <property type="entry name" value="MetI-like"/>
    <property type="match status" value="2"/>
</dbReference>
<feature type="transmembrane region" description="Helical" evidence="8">
    <location>
        <begin position="355"/>
        <end position="378"/>
    </location>
</feature>
<reference evidence="10 11" key="1">
    <citation type="submission" date="2019-11" db="EMBL/GenBank/DDBJ databases">
        <title>Comparative genomics of hydrocarbon-degrading Desulfosarcina strains.</title>
        <authorList>
            <person name="Watanabe M."/>
            <person name="Kojima H."/>
            <person name="Fukui M."/>
        </authorList>
    </citation>
    <scope>NUCLEOTIDE SEQUENCE [LARGE SCALE GENOMIC DNA]</scope>
    <source>
        <strain evidence="11">oXyS1</strain>
    </source>
</reference>
<gene>
    <name evidence="10" type="ORF">DSCOOX_61000</name>
</gene>
<feature type="domain" description="ABC transmembrane type-1" evidence="9">
    <location>
        <begin position="58"/>
        <end position="265"/>
    </location>
</feature>
<evidence type="ECO:0000256" key="1">
    <source>
        <dbReference type="ARBA" id="ARBA00004429"/>
    </source>
</evidence>
<feature type="transmembrane region" description="Helical" evidence="8">
    <location>
        <begin position="295"/>
        <end position="321"/>
    </location>
</feature>
<evidence type="ECO:0000256" key="6">
    <source>
        <dbReference type="ARBA" id="ARBA00022989"/>
    </source>
</evidence>
<keyword evidence="5 8" id="KW-0812">Transmembrane</keyword>
<evidence type="ECO:0000259" key="9">
    <source>
        <dbReference type="PROSITE" id="PS50928"/>
    </source>
</evidence>
<dbReference type="CDD" id="cd06261">
    <property type="entry name" value="TM_PBP2"/>
    <property type="match status" value="2"/>
</dbReference>
<keyword evidence="6 8" id="KW-1133">Transmembrane helix</keyword>
<name>A0A5K8AM74_9BACT</name>
<dbReference type="Gene3D" id="1.10.3720.10">
    <property type="entry name" value="MetI-like"/>
    <property type="match status" value="2"/>
</dbReference>
<dbReference type="Proteomes" id="UP000422108">
    <property type="component" value="Chromosome"/>
</dbReference>
<evidence type="ECO:0000256" key="8">
    <source>
        <dbReference type="RuleBase" id="RU363032"/>
    </source>
</evidence>
<feature type="transmembrane region" description="Helical" evidence="8">
    <location>
        <begin position="477"/>
        <end position="500"/>
    </location>
</feature>
<organism evidence="10 11">
    <name type="scientific">Desulfosarcina ovata subsp. ovata</name>
    <dbReference type="NCBI Taxonomy" id="2752305"/>
    <lineage>
        <taxon>Bacteria</taxon>
        <taxon>Pseudomonadati</taxon>
        <taxon>Thermodesulfobacteriota</taxon>
        <taxon>Desulfobacteria</taxon>
        <taxon>Desulfobacterales</taxon>
        <taxon>Desulfosarcinaceae</taxon>
        <taxon>Desulfosarcina</taxon>
    </lineage>
</organism>
<feature type="domain" description="ABC transmembrane type-1" evidence="9">
    <location>
        <begin position="351"/>
        <end position="544"/>
    </location>
</feature>
<keyword evidence="2 8" id="KW-0813">Transport</keyword>
<dbReference type="GO" id="GO:0055085">
    <property type="term" value="P:transmembrane transport"/>
    <property type="evidence" value="ECO:0007669"/>
    <property type="project" value="InterPro"/>
</dbReference>
<evidence type="ECO:0000256" key="7">
    <source>
        <dbReference type="ARBA" id="ARBA00023136"/>
    </source>
</evidence>
<comment type="subcellular location">
    <subcellularLocation>
        <location evidence="1">Cell inner membrane</location>
        <topology evidence="1">Multi-pass membrane protein</topology>
    </subcellularLocation>
    <subcellularLocation>
        <location evidence="8">Cell membrane</location>
        <topology evidence="8">Multi-pass membrane protein</topology>
    </subcellularLocation>
</comment>